<reference evidence="8" key="1">
    <citation type="submission" date="2025-08" db="UniProtKB">
        <authorList>
            <consortium name="RefSeq"/>
        </authorList>
    </citation>
    <scope>IDENTIFICATION</scope>
</reference>
<gene>
    <name evidence="8" type="primary">LOC105043992</name>
</gene>
<dbReference type="InterPro" id="IPR036259">
    <property type="entry name" value="MFS_trans_sf"/>
</dbReference>
<dbReference type="FunCoup" id="A0A6I9R3V3">
    <property type="interactions" value="1148"/>
</dbReference>
<feature type="transmembrane region" description="Helical" evidence="6">
    <location>
        <begin position="161"/>
        <end position="184"/>
    </location>
</feature>
<comment type="subcellular location">
    <subcellularLocation>
        <location evidence="1">Membrane</location>
        <topology evidence="1">Multi-pass membrane protein</topology>
    </subcellularLocation>
</comment>
<feature type="transmembrane region" description="Helical" evidence="6">
    <location>
        <begin position="122"/>
        <end position="141"/>
    </location>
</feature>
<evidence type="ECO:0000256" key="2">
    <source>
        <dbReference type="ARBA" id="ARBA00005982"/>
    </source>
</evidence>
<dbReference type="PANTHER" id="PTHR11654">
    <property type="entry name" value="OLIGOPEPTIDE TRANSPORTER-RELATED"/>
    <property type="match status" value="1"/>
</dbReference>
<dbReference type="InterPro" id="IPR000109">
    <property type="entry name" value="POT_fam"/>
</dbReference>
<feature type="transmembrane region" description="Helical" evidence="6">
    <location>
        <begin position="503"/>
        <end position="527"/>
    </location>
</feature>
<feature type="transmembrane region" description="Helical" evidence="6">
    <location>
        <begin position="392"/>
        <end position="412"/>
    </location>
</feature>
<dbReference type="Proteomes" id="UP000504607">
    <property type="component" value="Chromosome 4"/>
</dbReference>
<feature type="transmembrane region" description="Helical" evidence="6">
    <location>
        <begin position="95"/>
        <end position="115"/>
    </location>
</feature>
<dbReference type="KEGG" id="egu:105043992"/>
<dbReference type="InParanoid" id="A0A6I9R3V3"/>
<proteinExistence type="inferred from homology"/>
<evidence type="ECO:0000256" key="5">
    <source>
        <dbReference type="ARBA" id="ARBA00023136"/>
    </source>
</evidence>
<feature type="transmembrane region" description="Helical" evidence="6">
    <location>
        <begin position="205"/>
        <end position="224"/>
    </location>
</feature>
<evidence type="ECO:0000256" key="4">
    <source>
        <dbReference type="ARBA" id="ARBA00022989"/>
    </source>
</evidence>
<evidence type="ECO:0000313" key="7">
    <source>
        <dbReference type="Proteomes" id="UP000504607"/>
    </source>
</evidence>
<comment type="similarity">
    <text evidence="2">Belongs to the major facilitator superfamily. Proton-dependent oligopeptide transporter (POT/PTR) (TC 2.A.17) family.</text>
</comment>
<dbReference type="CDD" id="cd17351">
    <property type="entry name" value="MFS_NPF"/>
    <property type="match status" value="1"/>
</dbReference>
<feature type="transmembrane region" description="Helical" evidence="6">
    <location>
        <begin position="230"/>
        <end position="250"/>
    </location>
</feature>
<sequence>MKHGDSLERGETRPLLLNKNYSSSNYEDDISSEVRQGPCLQNKPSNWKAPKIILGLVYLDSVAFNGVGANLVVYLQSILHESSASSAANASTWSGTTYFASLVGAVIADSCWGNFKTIKISLIIYLLGMITVTLCAFSPSLKPPACEGSSCHPASAAQNLAFFSGLYLVAFGSGVIKSTTLPFGADQFDDEKPTEREKKGSFFSWFYLCITLGFFTSVTLIVWIQQNVDWAFGYGIATCIFLSLGAFLLGTPTYSLRMPSGSPLKSVLQVVVSSFKKINLEVPKDGSLLYEENKNSHDLAQQRLAHTDGFRFLDKAAVVSDLDLKDSDSRSSWRLCTVTQVEELKILLRLLPIWATGVIYAAACAQLFTTFIQQGSAMNTRIGSFSVPPASLASFEVICVMLWVIFYDKIIVPATRSYFRNETGLSLLQRLGIGRFLIILTMATAALVEARRLGSVKTGEPISIMWQLPQFFIQAGSDVFSNITLLEFFYGQAPERMKSTCTALALLSTSLGSYLSSLIVTLVAVITTRGGEPGWIPDDVNEGHLDYYFLLWAALCALNFSVYVAFARKYTPKTVIMEA</sequence>
<dbReference type="SUPFAM" id="SSF103473">
    <property type="entry name" value="MFS general substrate transporter"/>
    <property type="match status" value="1"/>
</dbReference>
<feature type="transmembrane region" description="Helical" evidence="6">
    <location>
        <begin position="547"/>
        <end position="567"/>
    </location>
</feature>
<feature type="transmembrane region" description="Helical" evidence="6">
    <location>
        <begin position="350"/>
        <end position="372"/>
    </location>
</feature>
<protein>
    <submittedName>
        <fullName evidence="8">Protein NRT1/ PTR FAMILY 8.3 isoform X1</fullName>
    </submittedName>
</protein>
<keyword evidence="3 6" id="KW-0812">Transmembrane</keyword>
<keyword evidence="4 6" id="KW-1133">Transmembrane helix</keyword>
<accession>A0A6I9R3V3</accession>
<dbReference type="Pfam" id="PF00854">
    <property type="entry name" value="PTR2"/>
    <property type="match status" value="1"/>
</dbReference>
<dbReference type="AlphaFoldDB" id="A0A6I9R3V3"/>
<name>A0A6I9R3V3_ELAGV</name>
<feature type="transmembrane region" description="Helical" evidence="6">
    <location>
        <begin position="433"/>
        <end position="451"/>
    </location>
</feature>
<organism evidence="7 8">
    <name type="scientific">Elaeis guineensis var. tenera</name>
    <name type="common">Oil palm</name>
    <dbReference type="NCBI Taxonomy" id="51953"/>
    <lineage>
        <taxon>Eukaryota</taxon>
        <taxon>Viridiplantae</taxon>
        <taxon>Streptophyta</taxon>
        <taxon>Embryophyta</taxon>
        <taxon>Tracheophyta</taxon>
        <taxon>Spermatophyta</taxon>
        <taxon>Magnoliopsida</taxon>
        <taxon>Liliopsida</taxon>
        <taxon>Arecaceae</taxon>
        <taxon>Arecoideae</taxon>
        <taxon>Cocoseae</taxon>
        <taxon>Elaeidinae</taxon>
        <taxon>Elaeis</taxon>
    </lineage>
</organism>
<dbReference type="GO" id="GO:0022857">
    <property type="term" value="F:transmembrane transporter activity"/>
    <property type="evidence" value="ECO:0007669"/>
    <property type="project" value="InterPro"/>
</dbReference>
<dbReference type="GeneID" id="105043992"/>
<dbReference type="OrthoDB" id="8904098at2759"/>
<evidence type="ECO:0000256" key="3">
    <source>
        <dbReference type="ARBA" id="ARBA00022692"/>
    </source>
</evidence>
<evidence type="ECO:0000256" key="6">
    <source>
        <dbReference type="SAM" id="Phobius"/>
    </source>
</evidence>
<dbReference type="GO" id="GO:0016020">
    <property type="term" value="C:membrane"/>
    <property type="evidence" value="ECO:0007669"/>
    <property type="project" value="UniProtKB-SubCell"/>
</dbReference>
<evidence type="ECO:0000313" key="8">
    <source>
        <dbReference type="RefSeq" id="XP_010920055.1"/>
    </source>
</evidence>
<evidence type="ECO:0000256" key="1">
    <source>
        <dbReference type="ARBA" id="ARBA00004141"/>
    </source>
</evidence>
<feature type="transmembrane region" description="Helical" evidence="6">
    <location>
        <begin position="52"/>
        <end position="75"/>
    </location>
</feature>
<dbReference type="Gene3D" id="1.20.1250.20">
    <property type="entry name" value="MFS general substrate transporter like domains"/>
    <property type="match status" value="1"/>
</dbReference>
<keyword evidence="7" id="KW-1185">Reference proteome</keyword>
<dbReference type="RefSeq" id="XP_010920055.1">
    <property type="nucleotide sequence ID" value="XM_010921753.3"/>
</dbReference>
<keyword evidence="5 6" id="KW-0472">Membrane</keyword>